<organism evidence="11 12">
    <name type="scientific">Gekko japonicus</name>
    <name type="common">Schlegel's Japanese gecko</name>
    <dbReference type="NCBI Taxonomy" id="146911"/>
    <lineage>
        <taxon>Eukaryota</taxon>
        <taxon>Metazoa</taxon>
        <taxon>Chordata</taxon>
        <taxon>Craniata</taxon>
        <taxon>Vertebrata</taxon>
        <taxon>Euteleostomi</taxon>
        <taxon>Lepidosauria</taxon>
        <taxon>Squamata</taxon>
        <taxon>Bifurcata</taxon>
        <taxon>Gekkota</taxon>
        <taxon>Gekkonidae</taxon>
        <taxon>Gekkoninae</taxon>
        <taxon>Gekko</taxon>
    </lineage>
</organism>
<evidence type="ECO:0000256" key="8">
    <source>
        <dbReference type="RuleBase" id="RU000688"/>
    </source>
</evidence>
<keyword evidence="3 9" id="KW-1133">Transmembrane helix</keyword>
<dbReference type="RefSeq" id="XP_015262627.1">
    <property type="nucleotide sequence ID" value="XM_015407141.1"/>
</dbReference>
<keyword evidence="9" id="KW-1003">Cell membrane</keyword>
<keyword evidence="5 9" id="KW-0472">Membrane</keyword>
<dbReference type="InterPro" id="IPR000725">
    <property type="entry name" value="Olfact_rcpt"/>
</dbReference>
<dbReference type="Gene3D" id="1.20.1070.10">
    <property type="entry name" value="Rhodopsin 7-helix transmembrane proteins"/>
    <property type="match status" value="1"/>
</dbReference>
<dbReference type="InterPro" id="IPR000276">
    <property type="entry name" value="GPCR_Rhodpsn"/>
</dbReference>
<sequence length="307" mass="34351">MAWENRTTVTEFVLLGLSPSWEAHLLLFVFFFFLYVATLFINLLIILAISQDRHFLSSPMFFLLGHMAFLDLCMSSFAIPWALFDFLVQDHQTISFQGCMAQIFFLHLFGGSEMLLLMAMAYDRYVAICHPLRYASLMSQCHCVGLVLGSWAGGLLHTSVQLAFTINVPFCGPNHLDSFFCDIPLIIKLACVDNYSLEIMMVTNSGIISLVGFVALLISYGLILSAICSRPPSEGTSKAISTCTSHLTVVTMYFGPCIFIYLRPYARFTIDKAVSVFSITVTPLLNPVVYTLKSKEMKSAMRTLLAR</sequence>
<dbReference type="InterPro" id="IPR050427">
    <property type="entry name" value="Olfactory_Receptors"/>
</dbReference>
<evidence type="ECO:0000256" key="9">
    <source>
        <dbReference type="RuleBase" id="RU363047"/>
    </source>
</evidence>
<evidence type="ECO:0000313" key="12">
    <source>
        <dbReference type="RefSeq" id="XP_015262627.1"/>
    </source>
</evidence>
<feature type="non-terminal residue" evidence="12">
    <location>
        <position position="307"/>
    </location>
</feature>
<evidence type="ECO:0000256" key="6">
    <source>
        <dbReference type="ARBA" id="ARBA00023170"/>
    </source>
</evidence>
<dbReference type="SUPFAM" id="SSF81321">
    <property type="entry name" value="Family A G protein-coupled receptor-like"/>
    <property type="match status" value="1"/>
</dbReference>
<feature type="domain" description="G-protein coupled receptors family 1 profile" evidence="10">
    <location>
        <begin position="41"/>
        <end position="290"/>
    </location>
</feature>
<evidence type="ECO:0000256" key="2">
    <source>
        <dbReference type="ARBA" id="ARBA00022692"/>
    </source>
</evidence>
<evidence type="ECO:0000256" key="3">
    <source>
        <dbReference type="ARBA" id="ARBA00022989"/>
    </source>
</evidence>
<gene>
    <name evidence="12" type="primary">LOC107106925</name>
</gene>
<name>A0ABM1JME0_GEKJA</name>
<feature type="transmembrane region" description="Helical" evidence="9">
    <location>
        <begin position="25"/>
        <end position="49"/>
    </location>
</feature>
<keyword evidence="9" id="KW-0552">Olfaction</keyword>
<keyword evidence="11" id="KW-1185">Reference proteome</keyword>
<feature type="transmembrane region" description="Helical" evidence="9">
    <location>
        <begin position="103"/>
        <end position="122"/>
    </location>
</feature>
<feature type="transmembrane region" description="Helical" evidence="9">
    <location>
        <begin position="274"/>
        <end position="292"/>
    </location>
</feature>
<keyword evidence="6 8" id="KW-0675">Receptor</keyword>
<keyword evidence="2 8" id="KW-0812">Transmembrane</keyword>
<keyword evidence="7 8" id="KW-0807">Transducer</keyword>
<comment type="subcellular location">
    <subcellularLocation>
        <location evidence="9">Cell membrane</location>
        <topology evidence="9">Multi-pass membrane protein</topology>
    </subcellularLocation>
    <subcellularLocation>
        <location evidence="1">Membrane</location>
        <topology evidence="1">Multi-pass membrane protein</topology>
    </subcellularLocation>
</comment>
<proteinExistence type="inferred from homology"/>
<evidence type="ECO:0000313" key="11">
    <source>
        <dbReference type="Proteomes" id="UP000694871"/>
    </source>
</evidence>
<evidence type="ECO:0000259" key="10">
    <source>
        <dbReference type="PROSITE" id="PS50262"/>
    </source>
</evidence>
<keyword evidence="4 8" id="KW-0297">G-protein coupled receptor</keyword>
<reference evidence="12" key="1">
    <citation type="submission" date="2025-08" db="UniProtKB">
        <authorList>
            <consortium name="RefSeq"/>
        </authorList>
    </citation>
    <scope>IDENTIFICATION</scope>
</reference>
<dbReference type="PROSITE" id="PS50262">
    <property type="entry name" value="G_PROTEIN_RECEP_F1_2"/>
    <property type="match status" value="1"/>
</dbReference>
<dbReference type="GeneID" id="107106925"/>
<dbReference type="PRINTS" id="PR00237">
    <property type="entry name" value="GPCRRHODOPSN"/>
</dbReference>
<evidence type="ECO:0000256" key="7">
    <source>
        <dbReference type="ARBA" id="ARBA00023224"/>
    </source>
</evidence>
<feature type="transmembrane region" description="Helical" evidence="9">
    <location>
        <begin position="239"/>
        <end position="262"/>
    </location>
</feature>
<feature type="transmembrane region" description="Helical" evidence="9">
    <location>
        <begin position="61"/>
        <end position="83"/>
    </location>
</feature>
<dbReference type="PROSITE" id="PS00237">
    <property type="entry name" value="G_PROTEIN_RECEP_F1_1"/>
    <property type="match status" value="1"/>
</dbReference>
<dbReference type="PRINTS" id="PR00245">
    <property type="entry name" value="OLFACTORYR"/>
</dbReference>
<feature type="transmembrane region" description="Helical" evidence="9">
    <location>
        <begin position="207"/>
        <end position="227"/>
    </location>
</feature>
<accession>A0ABM1JME0</accession>
<evidence type="ECO:0000256" key="4">
    <source>
        <dbReference type="ARBA" id="ARBA00023040"/>
    </source>
</evidence>
<keyword evidence="9" id="KW-0716">Sensory transduction</keyword>
<dbReference type="InterPro" id="IPR017452">
    <property type="entry name" value="GPCR_Rhodpsn_7TM"/>
</dbReference>
<evidence type="ECO:0000256" key="5">
    <source>
        <dbReference type="ARBA" id="ARBA00023136"/>
    </source>
</evidence>
<dbReference type="PANTHER" id="PTHR48002">
    <property type="entry name" value="OLFACTORY RECEPTOR"/>
    <property type="match status" value="1"/>
</dbReference>
<protein>
    <recommendedName>
        <fullName evidence="9">Olfactory receptor</fullName>
    </recommendedName>
</protein>
<dbReference type="Pfam" id="PF13853">
    <property type="entry name" value="7tm_4"/>
    <property type="match status" value="1"/>
</dbReference>
<dbReference type="Proteomes" id="UP000694871">
    <property type="component" value="Unplaced"/>
</dbReference>
<comment type="similarity">
    <text evidence="8">Belongs to the G-protein coupled receptor 1 family.</text>
</comment>
<evidence type="ECO:0000256" key="1">
    <source>
        <dbReference type="ARBA" id="ARBA00004141"/>
    </source>
</evidence>